<feature type="compositionally biased region" description="Gly residues" evidence="1">
    <location>
        <begin position="564"/>
        <end position="656"/>
    </location>
</feature>
<dbReference type="SUPFAM" id="SSF49478">
    <property type="entry name" value="Cna protein B-type domain"/>
    <property type="match status" value="1"/>
</dbReference>
<proteinExistence type="predicted"/>
<feature type="compositionally biased region" description="Gly residues" evidence="1">
    <location>
        <begin position="443"/>
        <end position="509"/>
    </location>
</feature>
<dbReference type="Gene3D" id="2.60.40.1120">
    <property type="entry name" value="Carboxypeptidase-like, regulatory domain"/>
    <property type="match status" value="1"/>
</dbReference>
<keyword evidence="5" id="KW-1185">Reference proteome</keyword>
<feature type="compositionally biased region" description="Low complexity" evidence="1">
    <location>
        <begin position="269"/>
        <end position="278"/>
    </location>
</feature>
<dbReference type="Proteomes" id="UP001589894">
    <property type="component" value="Unassembled WGS sequence"/>
</dbReference>
<feature type="compositionally biased region" description="Low complexity" evidence="1">
    <location>
        <begin position="510"/>
        <end position="523"/>
    </location>
</feature>
<sequence>MTTHRRAWSQRAGVVVALVTGALLAVPTTPAMAAAPNITNVSASPNSVDEGGTVRVSYSLKFQPVQDGPADITVASSNPRLICVDGCSAAAVTDSGDRTATFRYANAGTSDQSANITIRAVSQGGGGQSSQSIQVGLKGKAAPPPDQPQTVKQVCGKVVNRNSGAAISNATVQLQDGQGKTHSTISNGNGNFCFNGSSGNPIVPGTLQLGAGKNDVTDTKSLTAAAGQSISGQRLSLNIPAPTPSATPSAEATPTDLPSDDGATDEATEAAPTEAPPANTASKPASSGGGMGQWLLIIAGGLLVALGVGAIVLLWMRRKESDDDGPGTGASGPSAPVAPAQGGGYAGASDATRVANRPGADPTMAGGAALAEAPTMMHNRPLVDDEFPDPYGAPLPSQQPGYGRQADDWAGAGYPDNSAPTQVGYGAAGAAGYGAAQSQGYGNSNGNGYGNAPGSGAGYGNAPGSGAGAGGYGNAPGSGAGAGGYGEQNQGYGGGYGEPTGRYDGGGYGQQQPADPYNTAYGQAGQGGDDQRYGADQGSYPAGGYAGNNGYGDNGAGYDNRAGNDGGYGGNGAGYPGGYGDNGAQQGGGYDNGAQHGGYGDNGAQQGGGGYGYGQQGGGQGYDQYGAQGGGYDNRGGYGGEQGGYDNGGQQQGNGYYGDQHQAGGHQQDNRAGRRSVDWLDD</sequence>
<comment type="caution">
    <text evidence="4">The sequence shown here is derived from an EMBL/GenBank/DDBJ whole genome shotgun (WGS) entry which is preliminary data.</text>
</comment>
<feature type="chain" id="PRO_5045848296" description="Carboxypeptidase regulatory-like domain-containing protein" evidence="3">
    <location>
        <begin position="34"/>
        <end position="682"/>
    </location>
</feature>
<feature type="compositionally biased region" description="Acidic residues" evidence="1">
    <location>
        <begin position="258"/>
        <end position="268"/>
    </location>
</feature>
<feature type="compositionally biased region" description="Low complexity" evidence="1">
    <location>
        <begin position="331"/>
        <end position="340"/>
    </location>
</feature>
<dbReference type="EMBL" id="JBHLUE010000002">
    <property type="protein sequence ID" value="MFC0563306.1"/>
    <property type="molecule type" value="Genomic_DNA"/>
</dbReference>
<evidence type="ECO:0000256" key="3">
    <source>
        <dbReference type="SAM" id="SignalP"/>
    </source>
</evidence>
<feature type="region of interest" description="Disordered" evidence="1">
    <location>
        <begin position="436"/>
        <end position="682"/>
    </location>
</feature>
<dbReference type="RefSeq" id="WP_377335703.1">
    <property type="nucleotide sequence ID" value="NZ_JBHLUE010000002.1"/>
</dbReference>
<keyword evidence="2" id="KW-0812">Transmembrane</keyword>
<evidence type="ECO:0000256" key="2">
    <source>
        <dbReference type="SAM" id="Phobius"/>
    </source>
</evidence>
<gene>
    <name evidence="4" type="ORF">ACFFHU_03870</name>
</gene>
<name>A0ABV6NRA0_9ACTN</name>
<reference evidence="4 5" key="1">
    <citation type="submission" date="2024-09" db="EMBL/GenBank/DDBJ databases">
        <authorList>
            <person name="Sun Q."/>
            <person name="Mori K."/>
        </authorList>
    </citation>
    <scope>NUCLEOTIDE SEQUENCE [LARGE SCALE GENOMIC DNA]</scope>
    <source>
        <strain evidence="4 5">TBRC 2205</strain>
    </source>
</reference>
<accession>A0ABV6NRA0</accession>
<evidence type="ECO:0008006" key="6">
    <source>
        <dbReference type="Google" id="ProtNLM"/>
    </source>
</evidence>
<protein>
    <recommendedName>
        <fullName evidence="6">Carboxypeptidase regulatory-like domain-containing protein</fullName>
    </recommendedName>
</protein>
<evidence type="ECO:0000256" key="1">
    <source>
        <dbReference type="SAM" id="MobiDB-lite"/>
    </source>
</evidence>
<evidence type="ECO:0000313" key="4">
    <source>
        <dbReference type="EMBL" id="MFC0563306.1"/>
    </source>
</evidence>
<feature type="region of interest" description="Disordered" evidence="1">
    <location>
        <begin position="233"/>
        <end position="287"/>
    </location>
</feature>
<feature type="region of interest" description="Disordered" evidence="1">
    <location>
        <begin position="320"/>
        <end position="366"/>
    </location>
</feature>
<keyword evidence="3" id="KW-0732">Signal</keyword>
<feature type="compositionally biased region" description="Low complexity" evidence="1">
    <location>
        <begin position="244"/>
        <end position="255"/>
    </location>
</feature>
<feature type="signal peptide" evidence="3">
    <location>
        <begin position="1"/>
        <end position="33"/>
    </location>
</feature>
<keyword evidence="2" id="KW-1133">Transmembrane helix</keyword>
<feature type="compositionally biased region" description="Low complexity" evidence="1">
    <location>
        <begin position="657"/>
        <end position="667"/>
    </location>
</feature>
<evidence type="ECO:0000313" key="5">
    <source>
        <dbReference type="Proteomes" id="UP001589894"/>
    </source>
</evidence>
<feature type="transmembrane region" description="Helical" evidence="2">
    <location>
        <begin position="294"/>
        <end position="316"/>
    </location>
</feature>
<feature type="compositionally biased region" description="Basic and acidic residues" evidence="1">
    <location>
        <begin position="668"/>
        <end position="682"/>
    </location>
</feature>
<organism evidence="4 5">
    <name type="scientific">Plantactinospora siamensis</name>
    <dbReference type="NCBI Taxonomy" id="555372"/>
    <lineage>
        <taxon>Bacteria</taxon>
        <taxon>Bacillati</taxon>
        <taxon>Actinomycetota</taxon>
        <taxon>Actinomycetes</taxon>
        <taxon>Micromonosporales</taxon>
        <taxon>Micromonosporaceae</taxon>
        <taxon>Plantactinospora</taxon>
    </lineage>
</organism>
<feature type="compositionally biased region" description="Gly residues" evidence="1">
    <location>
        <begin position="544"/>
        <end position="555"/>
    </location>
</feature>
<keyword evidence="2" id="KW-0472">Membrane</keyword>
<feature type="region of interest" description="Disordered" evidence="1">
    <location>
        <begin position="380"/>
        <end position="413"/>
    </location>
</feature>